<feature type="transmembrane region" description="Helical" evidence="6">
    <location>
        <begin position="613"/>
        <end position="633"/>
    </location>
</feature>
<dbReference type="Gene3D" id="1.20.5.2700">
    <property type="match status" value="1"/>
</dbReference>
<dbReference type="RefSeq" id="WP_208976700.1">
    <property type="nucleotide sequence ID" value="NZ_FOWE01000004.1"/>
</dbReference>
<feature type="domain" description="NADH:quinone oxidoreductase/Mrp antiporter transmembrane" evidence="7">
    <location>
        <begin position="143"/>
        <end position="427"/>
    </location>
</feature>
<feature type="domain" description="NADH-Ubiquinone oxidoreductase (complex I) chain 5 N-terminal" evidence="8">
    <location>
        <begin position="76"/>
        <end position="125"/>
    </location>
</feature>
<evidence type="ECO:0000313" key="10">
    <source>
        <dbReference type="Proteomes" id="UP000183642"/>
    </source>
</evidence>
<feature type="transmembrane region" description="Helical" evidence="6">
    <location>
        <begin position="284"/>
        <end position="305"/>
    </location>
</feature>
<dbReference type="InterPro" id="IPR001750">
    <property type="entry name" value="ND/Mrp_TM"/>
</dbReference>
<dbReference type="Pfam" id="PF00662">
    <property type="entry name" value="Proton_antipo_N"/>
    <property type="match status" value="1"/>
</dbReference>
<dbReference type="EMBL" id="FOWE01000004">
    <property type="protein sequence ID" value="SFO19032.1"/>
    <property type="molecule type" value="Genomic_DNA"/>
</dbReference>
<feature type="transmembrane region" description="Helical" evidence="6">
    <location>
        <begin position="381"/>
        <end position="400"/>
    </location>
</feature>
<evidence type="ECO:0000259" key="8">
    <source>
        <dbReference type="Pfam" id="PF00662"/>
    </source>
</evidence>
<evidence type="ECO:0000256" key="2">
    <source>
        <dbReference type="ARBA" id="ARBA00022692"/>
    </source>
</evidence>
<dbReference type="GO" id="GO:0042773">
    <property type="term" value="P:ATP synthesis coupled electron transport"/>
    <property type="evidence" value="ECO:0007669"/>
    <property type="project" value="InterPro"/>
</dbReference>
<feature type="transmembrane region" description="Helical" evidence="6">
    <location>
        <begin position="464"/>
        <end position="487"/>
    </location>
</feature>
<feature type="transmembrane region" description="Helical" evidence="6">
    <location>
        <begin position="420"/>
        <end position="443"/>
    </location>
</feature>
<protein>
    <submittedName>
        <fullName evidence="9">NADH dehydrogenase subunit L</fullName>
    </submittedName>
</protein>
<dbReference type="PRINTS" id="PR01435">
    <property type="entry name" value="NPOXDRDTASE5"/>
</dbReference>
<keyword evidence="10" id="KW-1185">Reference proteome</keyword>
<name>A0A1I5F5L4_9ACTN</name>
<dbReference type="NCBIfam" id="NF005141">
    <property type="entry name" value="PRK06590.1"/>
    <property type="match status" value="1"/>
</dbReference>
<dbReference type="InterPro" id="IPR003945">
    <property type="entry name" value="NU5C-like"/>
</dbReference>
<evidence type="ECO:0000256" key="3">
    <source>
        <dbReference type="ARBA" id="ARBA00022989"/>
    </source>
</evidence>
<accession>A0A1I5F5L4</accession>
<evidence type="ECO:0000256" key="4">
    <source>
        <dbReference type="ARBA" id="ARBA00023136"/>
    </source>
</evidence>
<feature type="transmembrane region" description="Helical" evidence="6">
    <location>
        <begin position="312"/>
        <end position="333"/>
    </location>
</feature>
<keyword evidence="3 6" id="KW-1133">Transmembrane helix</keyword>
<dbReference type="InterPro" id="IPR001516">
    <property type="entry name" value="Proton_antipo_N"/>
</dbReference>
<dbReference type="Pfam" id="PF00361">
    <property type="entry name" value="Proton_antipo_M"/>
    <property type="match status" value="1"/>
</dbReference>
<dbReference type="InterPro" id="IPR018393">
    <property type="entry name" value="NADHpl_OxRdtase_5_subgr"/>
</dbReference>
<evidence type="ECO:0000256" key="5">
    <source>
        <dbReference type="RuleBase" id="RU000320"/>
    </source>
</evidence>
<feature type="transmembrane region" description="Helical" evidence="6">
    <location>
        <begin position="92"/>
        <end position="112"/>
    </location>
</feature>
<feature type="transmembrane region" description="Helical" evidence="6">
    <location>
        <begin position="147"/>
        <end position="166"/>
    </location>
</feature>
<feature type="transmembrane region" description="Helical" evidence="6">
    <location>
        <begin position="187"/>
        <end position="205"/>
    </location>
</feature>
<organism evidence="9 10">
    <name type="scientific">Geodermatophilus obscurus</name>
    <dbReference type="NCBI Taxonomy" id="1861"/>
    <lineage>
        <taxon>Bacteria</taxon>
        <taxon>Bacillati</taxon>
        <taxon>Actinomycetota</taxon>
        <taxon>Actinomycetes</taxon>
        <taxon>Geodermatophilales</taxon>
        <taxon>Geodermatophilaceae</taxon>
        <taxon>Geodermatophilus</taxon>
    </lineage>
</organism>
<dbReference type="GO" id="GO:0003954">
    <property type="term" value="F:NADH dehydrogenase activity"/>
    <property type="evidence" value="ECO:0007669"/>
    <property type="project" value="TreeGrafter"/>
</dbReference>
<feature type="transmembrane region" description="Helical" evidence="6">
    <location>
        <begin position="124"/>
        <end position="141"/>
    </location>
</feature>
<gene>
    <name evidence="9" type="ORF">SAMN05660359_01895</name>
</gene>
<dbReference type="GO" id="GO:0008137">
    <property type="term" value="F:NADH dehydrogenase (ubiquinone) activity"/>
    <property type="evidence" value="ECO:0007669"/>
    <property type="project" value="InterPro"/>
</dbReference>
<evidence type="ECO:0000256" key="6">
    <source>
        <dbReference type="SAM" id="Phobius"/>
    </source>
</evidence>
<dbReference type="PANTHER" id="PTHR42829:SF2">
    <property type="entry name" value="NADH-UBIQUINONE OXIDOREDUCTASE CHAIN 5"/>
    <property type="match status" value="1"/>
</dbReference>
<dbReference type="Proteomes" id="UP000183642">
    <property type="component" value="Unassembled WGS sequence"/>
</dbReference>
<evidence type="ECO:0000313" key="9">
    <source>
        <dbReference type="EMBL" id="SFO19032.1"/>
    </source>
</evidence>
<dbReference type="GO" id="GO:0012505">
    <property type="term" value="C:endomembrane system"/>
    <property type="evidence" value="ECO:0007669"/>
    <property type="project" value="UniProtKB-SubCell"/>
</dbReference>
<dbReference type="PRINTS" id="PR01434">
    <property type="entry name" value="NADHDHGNASE5"/>
</dbReference>
<feature type="transmembrane region" description="Helical" evidence="6">
    <location>
        <begin position="12"/>
        <end position="30"/>
    </location>
</feature>
<feature type="transmembrane region" description="Helical" evidence="6">
    <location>
        <begin position="507"/>
        <end position="531"/>
    </location>
</feature>
<keyword evidence="2 5" id="KW-0812">Transmembrane</keyword>
<sequence length="634" mass="66231">MDTVAAEGLLSATWLVIALPLLGAAVLLLGGRRTDRWGHLLGTATVAVAFVLALLATLQLAGLEERAVDAELFTFVSAGSLEITAGLLVDPLSATFMLLITGVGGLIHVYSIGYMAHDPRRRRFFAYLNLFVAAMLLLVLGDNYVALYVGWEGVGLASYLLIAFWHERPAAATAAKKAFVMNRVGDVGLALAIFVMFAQLGTVSYEGVFGGVGALAGGTLTALGLLLLLGACGKSGQFPLQAWLPDAMEGPTPVSALIHAATMVTAGVYLIARSAPIYDLTPTARAVVLAVGAITLLYGAIVGCAYDDIKKVLAYSTVSQIGYMFLAVGLGPVGYAAAIAHLLTHGFFKAGLFLGAGSVMHAMDDQVDMRRFGGLARKLPVTFATFGLGYLALIGFPFLSGYWTKDAIIEAALDRGGWSGWLLGGVAVLGAGLTAFYMTRLMIMTFFGRPRWTDGVHPHESPSVMTAPMVVLAVGSVAAGFLLVQVFPLQGWLEPVFGEPAEAEHVVAPAVVGLVVTAVAALGVLAAWLFVGRREVPEVAPARVSPVVHAARRALYADAVNESLFMRPGQWLTRALVWLDNRGVDGAVNGLAATLGGSSSRLGRVQTGFVRSYALGMLGGAVVIAGALLAVTAG</sequence>
<dbReference type="PANTHER" id="PTHR42829">
    <property type="entry name" value="NADH-UBIQUINONE OXIDOREDUCTASE CHAIN 5"/>
    <property type="match status" value="1"/>
</dbReference>
<feature type="transmembrane region" description="Helical" evidence="6">
    <location>
        <begin position="254"/>
        <end position="272"/>
    </location>
</feature>
<dbReference type="GO" id="GO:0016020">
    <property type="term" value="C:membrane"/>
    <property type="evidence" value="ECO:0007669"/>
    <property type="project" value="UniProtKB-SubCell"/>
</dbReference>
<dbReference type="NCBIfam" id="TIGR01974">
    <property type="entry name" value="NDH_I_L"/>
    <property type="match status" value="1"/>
</dbReference>
<reference evidence="10" key="1">
    <citation type="submission" date="2016-10" db="EMBL/GenBank/DDBJ databases">
        <authorList>
            <person name="Varghese N."/>
            <person name="Submissions S."/>
        </authorList>
    </citation>
    <scope>NUCLEOTIDE SEQUENCE [LARGE SCALE GENOMIC DNA]</scope>
    <source>
        <strain evidence="10">DSM 43161</strain>
    </source>
</reference>
<evidence type="ECO:0000259" key="7">
    <source>
        <dbReference type="Pfam" id="PF00361"/>
    </source>
</evidence>
<keyword evidence="4 6" id="KW-0472">Membrane</keyword>
<comment type="subcellular location">
    <subcellularLocation>
        <location evidence="1">Endomembrane system</location>
        <topology evidence="1">Multi-pass membrane protein</topology>
    </subcellularLocation>
    <subcellularLocation>
        <location evidence="5">Membrane</location>
        <topology evidence="5">Multi-pass membrane protein</topology>
    </subcellularLocation>
</comment>
<evidence type="ECO:0000256" key="1">
    <source>
        <dbReference type="ARBA" id="ARBA00004127"/>
    </source>
</evidence>
<feature type="transmembrane region" description="Helical" evidence="6">
    <location>
        <begin position="339"/>
        <end position="360"/>
    </location>
</feature>
<dbReference type="GO" id="GO:0015990">
    <property type="term" value="P:electron transport coupled proton transport"/>
    <property type="evidence" value="ECO:0007669"/>
    <property type="project" value="TreeGrafter"/>
</dbReference>
<dbReference type="AlphaFoldDB" id="A0A1I5F5L4"/>
<feature type="transmembrane region" description="Helical" evidence="6">
    <location>
        <begin position="211"/>
        <end position="233"/>
    </location>
</feature>
<proteinExistence type="predicted"/>
<feature type="transmembrane region" description="Helical" evidence="6">
    <location>
        <begin position="37"/>
        <end position="58"/>
    </location>
</feature>